<dbReference type="PROSITE" id="PS51186">
    <property type="entry name" value="GNAT"/>
    <property type="match status" value="1"/>
</dbReference>
<protein>
    <submittedName>
        <fullName evidence="2">Acetyltransferase</fullName>
    </submittedName>
</protein>
<sequence>MPIDYRINAPVSAEQFSGLLSRCSLGGRRPTDLAVLRTMLEQADLTVSAWDATELVGIARSLTDFAYCCYLSDLAVADSHQRAGIGRALLDHTAGRLPSGCKIVLLSAPQAVDYYPHIGFQPHPSAWVKPV</sequence>
<name>G4CGN9_9NEIS</name>
<dbReference type="OrthoDB" id="9775804at2"/>
<dbReference type="InterPro" id="IPR053144">
    <property type="entry name" value="Acetyltransferase_Butenolide"/>
</dbReference>
<dbReference type="PATRIC" id="fig|1032488.3.peg.712"/>
<dbReference type="RefSeq" id="WP_009118472.1">
    <property type="nucleotide sequence ID" value="NZ_JH164926.1"/>
</dbReference>
<dbReference type="Gene3D" id="3.40.630.30">
    <property type="match status" value="1"/>
</dbReference>
<dbReference type="HOGENOM" id="CLU_086503_4_0_4"/>
<keyword evidence="3" id="KW-1185">Reference proteome</keyword>
<dbReference type="PANTHER" id="PTHR43233">
    <property type="entry name" value="FAMILY N-ACETYLTRANSFERASE, PUTATIVE (AFU_ORTHOLOGUE AFUA_6G03350)-RELATED"/>
    <property type="match status" value="1"/>
</dbReference>
<dbReference type="InterPro" id="IPR000182">
    <property type="entry name" value="GNAT_dom"/>
</dbReference>
<keyword evidence="2" id="KW-0808">Transferase</keyword>
<dbReference type="Proteomes" id="UP000003019">
    <property type="component" value="Unassembled WGS sequence"/>
</dbReference>
<organism evidence="2 3">
    <name type="scientific">Neisseria shayeganii 871</name>
    <dbReference type="NCBI Taxonomy" id="1032488"/>
    <lineage>
        <taxon>Bacteria</taxon>
        <taxon>Pseudomonadati</taxon>
        <taxon>Pseudomonadota</taxon>
        <taxon>Betaproteobacteria</taxon>
        <taxon>Neisseriales</taxon>
        <taxon>Neisseriaceae</taxon>
        <taxon>Neisseria</taxon>
    </lineage>
</organism>
<evidence type="ECO:0000313" key="3">
    <source>
        <dbReference type="Proteomes" id="UP000003019"/>
    </source>
</evidence>
<accession>G4CGN9</accession>
<dbReference type="InterPro" id="IPR016181">
    <property type="entry name" value="Acyl_CoA_acyltransferase"/>
</dbReference>
<dbReference type="Pfam" id="PF13673">
    <property type="entry name" value="Acetyltransf_10"/>
    <property type="match status" value="1"/>
</dbReference>
<proteinExistence type="predicted"/>
<evidence type="ECO:0000259" key="1">
    <source>
        <dbReference type="PROSITE" id="PS51186"/>
    </source>
</evidence>
<dbReference type="EMBL" id="AGAY01000026">
    <property type="protein sequence ID" value="EGY52992.1"/>
    <property type="molecule type" value="Genomic_DNA"/>
</dbReference>
<dbReference type="AlphaFoldDB" id="G4CGN9"/>
<dbReference type="CDD" id="cd04301">
    <property type="entry name" value="NAT_SF"/>
    <property type="match status" value="1"/>
</dbReference>
<feature type="domain" description="N-acetyltransferase" evidence="1">
    <location>
        <begin position="3"/>
        <end position="131"/>
    </location>
</feature>
<gene>
    <name evidence="2" type="ORF">HMPREF9371_0778</name>
</gene>
<dbReference type="PANTHER" id="PTHR43233:SF1">
    <property type="entry name" value="FAMILY N-ACETYLTRANSFERASE, PUTATIVE (AFU_ORTHOLOGUE AFUA_6G03350)-RELATED"/>
    <property type="match status" value="1"/>
</dbReference>
<evidence type="ECO:0000313" key="2">
    <source>
        <dbReference type="EMBL" id="EGY52992.1"/>
    </source>
</evidence>
<dbReference type="GO" id="GO:0016747">
    <property type="term" value="F:acyltransferase activity, transferring groups other than amino-acyl groups"/>
    <property type="evidence" value="ECO:0007669"/>
    <property type="project" value="InterPro"/>
</dbReference>
<dbReference type="SUPFAM" id="SSF55729">
    <property type="entry name" value="Acyl-CoA N-acyltransferases (Nat)"/>
    <property type="match status" value="1"/>
</dbReference>
<reference evidence="2 3" key="1">
    <citation type="submission" date="2011-05" db="EMBL/GenBank/DDBJ databases">
        <authorList>
            <person name="Muzny D."/>
            <person name="Qin X."/>
            <person name="Deng J."/>
            <person name="Jiang H."/>
            <person name="Liu Y."/>
            <person name="Qu J."/>
            <person name="Song X.-Z."/>
            <person name="Zhang L."/>
            <person name="Thornton R."/>
            <person name="Coyle M."/>
            <person name="Francisco L."/>
            <person name="Jackson L."/>
            <person name="Javaid M."/>
            <person name="Korchina V."/>
            <person name="Kovar C."/>
            <person name="Mata R."/>
            <person name="Mathew T."/>
            <person name="Ngo R."/>
            <person name="Nguyen L."/>
            <person name="Nguyen N."/>
            <person name="Okwuonu G."/>
            <person name="Ongeri F."/>
            <person name="Pham C."/>
            <person name="Simmons D."/>
            <person name="Wilczek-Boney K."/>
            <person name="Hale W."/>
            <person name="Jakkamsetti A."/>
            <person name="Pham P."/>
            <person name="Ruth R."/>
            <person name="San Lucas F."/>
            <person name="Warren J."/>
            <person name="Zhang J."/>
            <person name="Zhao Z."/>
            <person name="Zhou C."/>
            <person name="Zhu D."/>
            <person name="Lee S."/>
            <person name="Bess C."/>
            <person name="Blankenburg K."/>
            <person name="Forbes L."/>
            <person name="Fu Q."/>
            <person name="Gubbala S."/>
            <person name="Hirani K."/>
            <person name="Jayaseelan J.C."/>
            <person name="Lara F."/>
            <person name="Munidasa M."/>
            <person name="Palculict T."/>
            <person name="Patil S."/>
            <person name="Pu L.-L."/>
            <person name="Saada N."/>
            <person name="Tang L."/>
            <person name="Weissenberger G."/>
            <person name="Zhu Y."/>
            <person name="Hemphill L."/>
            <person name="Shang Y."/>
            <person name="Youmans B."/>
            <person name="Ayvaz T."/>
            <person name="Ross M."/>
            <person name="Santibanez J."/>
            <person name="Aqrawi P."/>
            <person name="Gross S."/>
            <person name="Joshi V."/>
            <person name="Fowler G."/>
            <person name="Nazareth L."/>
            <person name="Reid J."/>
            <person name="Worley K."/>
            <person name="Petrosino J."/>
            <person name="Highlander S."/>
            <person name="Gibbs R."/>
        </authorList>
    </citation>
    <scope>NUCLEOTIDE SEQUENCE [LARGE SCALE GENOMIC DNA]</scope>
    <source>
        <strain evidence="2 3">871</strain>
    </source>
</reference>
<comment type="caution">
    <text evidence="2">The sequence shown here is derived from an EMBL/GenBank/DDBJ whole genome shotgun (WGS) entry which is preliminary data.</text>
</comment>
<dbReference type="STRING" id="1032488.HMPREF9371_0778"/>